<name>K9UNT3_CHAP6</name>
<dbReference type="HOGENOM" id="CLU_1567905_0_0_3"/>
<keyword evidence="5" id="KW-1185">Reference proteome</keyword>
<gene>
    <name evidence="4" type="ORF">Cha6605_4930</name>
</gene>
<feature type="chain" id="PRO_5003937256" evidence="3">
    <location>
        <begin position="25"/>
        <end position="170"/>
    </location>
</feature>
<keyword evidence="1" id="KW-0175">Coiled coil</keyword>
<feature type="region of interest" description="Disordered" evidence="2">
    <location>
        <begin position="33"/>
        <end position="66"/>
    </location>
</feature>
<evidence type="ECO:0000256" key="3">
    <source>
        <dbReference type="SAM" id="SignalP"/>
    </source>
</evidence>
<feature type="signal peptide" evidence="3">
    <location>
        <begin position="1"/>
        <end position="24"/>
    </location>
</feature>
<dbReference type="OrthoDB" id="517768at2"/>
<organism evidence="4 5">
    <name type="scientific">Chamaesiphon minutus (strain ATCC 27169 / PCC 6605)</name>
    <dbReference type="NCBI Taxonomy" id="1173020"/>
    <lineage>
        <taxon>Bacteria</taxon>
        <taxon>Bacillati</taxon>
        <taxon>Cyanobacteriota</taxon>
        <taxon>Cyanophyceae</taxon>
        <taxon>Gomontiellales</taxon>
        <taxon>Chamaesiphonaceae</taxon>
        <taxon>Chamaesiphon</taxon>
    </lineage>
</organism>
<keyword evidence="3" id="KW-0732">Signal</keyword>
<accession>K9UNT3</accession>
<reference evidence="4 5" key="1">
    <citation type="submission" date="2012-05" db="EMBL/GenBank/DDBJ databases">
        <title>Finished chromosome of genome of Chamaesiphon sp. PCC 6605.</title>
        <authorList>
            <consortium name="US DOE Joint Genome Institute"/>
            <person name="Gugger M."/>
            <person name="Coursin T."/>
            <person name="Rippka R."/>
            <person name="Tandeau De Marsac N."/>
            <person name="Huntemann M."/>
            <person name="Wei C.-L."/>
            <person name="Han J."/>
            <person name="Detter J.C."/>
            <person name="Han C."/>
            <person name="Tapia R."/>
            <person name="Chen A."/>
            <person name="Kyrpides N."/>
            <person name="Mavromatis K."/>
            <person name="Markowitz V."/>
            <person name="Szeto E."/>
            <person name="Ivanova N."/>
            <person name="Pagani I."/>
            <person name="Pati A."/>
            <person name="Goodwin L."/>
            <person name="Nordberg H.P."/>
            <person name="Cantor M.N."/>
            <person name="Hua S.X."/>
            <person name="Woyke T."/>
            <person name="Kerfeld C.A."/>
        </authorList>
    </citation>
    <scope>NUCLEOTIDE SEQUENCE [LARGE SCALE GENOMIC DNA]</scope>
    <source>
        <strain evidence="5">ATCC 27169 / PCC 6605</strain>
    </source>
</reference>
<proteinExistence type="predicted"/>
<dbReference type="eggNOG" id="ENOG5032S00">
    <property type="taxonomic scope" value="Bacteria"/>
</dbReference>
<evidence type="ECO:0000313" key="5">
    <source>
        <dbReference type="Proteomes" id="UP000010366"/>
    </source>
</evidence>
<dbReference type="EMBL" id="CP003600">
    <property type="protein sequence ID" value="AFY95839.1"/>
    <property type="molecule type" value="Genomic_DNA"/>
</dbReference>
<dbReference type="KEGG" id="cmp:Cha6605_4930"/>
<evidence type="ECO:0000256" key="2">
    <source>
        <dbReference type="SAM" id="MobiDB-lite"/>
    </source>
</evidence>
<protein>
    <submittedName>
        <fullName evidence="4">Uncharacterized protein</fullName>
    </submittedName>
</protein>
<evidence type="ECO:0000313" key="4">
    <source>
        <dbReference type="EMBL" id="AFY95839.1"/>
    </source>
</evidence>
<dbReference type="Proteomes" id="UP000010366">
    <property type="component" value="Chromosome"/>
</dbReference>
<dbReference type="RefSeq" id="WP_015161928.1">
    <property type="nucleotide sequence ID" value="NC_019697.1"/>
</dbReference>
<dbReference type="AlphaFoldDB" id="K9UNT3"/>
<feature type="coiled-coil region" evidence="1">
    <location>
        <begin position="123"/>
        <end position="164"/>
    </location>
</feature>
<sequence length="170" mass="18781">MNKYLATTALIISWLLVGANIAQAQTANSVQDSFVGDNSNGNTNNQNNQNNNLSNSGQTNSQQVNNIYPNIPLSPVIQNPINTENDFGLNFGGALNTYDGRNITLYLGITYQPGRTDDHNARMAKLKSETQLLESQRQATQTQLELLKKQVAEQELRLQKMRSGEQSPAK</sequence>
<feature type="compositionally biased region" description="Low complexity" evidence="2">
    <location>
        <begin position="38"/>
        <end position="63"/>
    </location>
</feature>
<evidence type="ECO:0000256" key="1">
    <source>
        <dbReference type="SAM" id="Coils"/>
    </source>
</evidence>